<protein>
    <submittedName>
        <fullName evidence="2">ATP/GTP-binding protein</fullName>
    </submittedName>
</protein>
<reference evidence="3" key="1">
    <citation type="journal article" date="2019" name="Int. J. Syst. Evol. Microbiol.">
        <title>The Global Catalogue of Microorganisms (GCM) 10K type strain sequencing project: providing services to taxonomists for standard genome sequencing and annotation.</title>
        <authorList>
            <consortium name="The Broad Institute Genomics Platform"/>
            <consortium name="The Broad Institute Genome Sequencing Center for Infectious Disease"/>
            <person name="Wu L."/>
            <person name="Ma J."/>
        </authorList>
    </citation>
    <scope>NUCLEOTIDE SEQUENCE [LARGE SCALE GENOMIC DNA]</scope>
    <source>
        <strain evidence="3">CCUG 60529</strain>
    </source>
</reference>
<sequence>MKFKKLSINNFRGVKKLEIDGLKNVNIILGKNNSSKTSILEAIFLLVGSLNPEILLRINQFRKLSFNEQDDFRLVFNNLKFDENIIIEGNQDADTHKILEIRPTSQNKNFTQNKKTINAEDLKELDFDSHPDDLSINQLTFLSKYKEKHSKEKTVESKLLFRNGQFNSEIGNIRTALSERAVFLTQSLDMSVNLEKELEDLIVSKQIDLVIEALNIVDENIKDITFGRNRLIYIDVGMTRMIPINLMGDGVRRMLVVILSIYNAKGGIVVIDEIENGIYFSTLNKLWRSILVTANKCNTQVFITTHNYETIKSLKECLSNLDSSFDDTNLFKENIKVFTIRKLNDGNHKSYPFNYSELENAINEDLELR</sequence>
<evidence type="ECO:0000313" key="3">
    <source>
        <dbReference type="Proteomes" id="UP001597011"/>
    </source>
</evidence>
<feature type="domain" description="Endonuclease GajA/Old nuclease/RecF-like AAA" evidence="1">
    <location>
        <begin position="1"/>
        <end position="308"/>
    </location>
</feature>
<dbReference type="PANTHER" id="PTHR43581">
    <property type="entry name" value="ATP/GTP PHOSPHATASE"/>
    <property type="match status" value="1"/>
</dbReference>
<dbReference type="InterPro" id="IPR027417">
    <property type="entry name" value="P-loop_NTPase"/>
</dbReference>
<name>A0ABW3BWM1_9FLAO</name>
<dbReference type="PANTHER" id="PTHR43581:SF4">
    <property type="entry name" value="ATP_GTP PHOSPHATASE"/>
    <property type="match status" value="1"/>
</dbReference>
<gene>
    <name evidence="2" type="ORF">ACFQ0I_15115</name>
</gene>
<dbReference type="Gene3D" id="3.40.50.300">
    <property type="entry name" value="P-loop containing nucleotide triphosphate hydrolases"/>
    <property type="match status" value="1"/>
</dbReference>
<dbReference type="Proteomes" id="UP001597011">
    <property type="component" value="Unassembled WGS sequence"/>
</dbReference>
<evidence type="ECO:0000313" key="2">
    <source>
        <dbReference type="EMBL" id="MFD0837107.1"/>
    </source>
</evidence>
<comment type="caution">
    <text evidence="2">The sequence shown here is derived from an EMBL/GenBank/DDBJ whole genome shotgun (WGS) entry which is preliminary data.</text>
</comment>
<organism evidence="2 3">
    <name type="scientific">Mariniflexile aquimaris</name>
    <dbReference type="NCBI Taxonomy" id="881009"/>
    <lineage>
        <taxon>Bacteria</taxon>
        <taxon>Pseudomonadati</taxon>
        <taxon>Bacteroidota</taxon>
        <taxon>Flavobacteriia</taxon>
        <taxon>Flavobacteriales</taxon>
        <taxon>Flavobacteriaceae</taxon>
        <taxon>Mariniflexile</taxon>
    </lineage>
</organism>
<dbReference type="RefSeq" id="WP_379943681.1">
    <property type="nucleotide sequence ID" value="NZ_JBHTIB010000015.1"/>
</dbReference>
<dbReference type="InterPro" id="IPR051396">
    <property type="entry name" value="Bact_Antivir_Def_Nuclease"/>
</dbReference>
<evidence type="ECO:0000259" key="1">
    <source>
        <dbReference type="Pfam" id="PF13175"/>
    </source>
</evidence>
<proteinExistence type="predicted"/>
<dbReference type="InterPro" id="IPR041685">
    <property type="entry name" value="AAA_GajA/Old/RecF-like"/>
</dbReference>
<dbReference type="SUPFAM" id="SSF52540">
    <property type="entry name" value="P-loop containing nucleoside triphosphate hydrolases"/>
    <property type="match status" value="1"/>
</dbReference>
<accession>A0ABW3BWM1</accession>
<dbReference type="EMBL" id="JBHTIB010000015">
    <property type="protein sequence ID" value="MFD0837107.1"/>
    <property type="molecule type" value="Genomic_DNA"/>
</dbReference>
<dbReference type="Pfam" id="PF13175">
    <property type="entry name" value="AAA_15"/>
    <property type="match status" value="1"/>
</dbReference>
<keyword evidence="3" id="KW-1185">Reference proteome</keyword>